<dbReference type="InterPro" id="IPR045842">
    <property type="entry name" value="Fry_C"/>
</dbReference>
<organism evidence="2 3">
    <name type="scientific">Cirrhinus mrigala</name>
    <name type="common">Mrigala</name>
    <dbReference type="NCBI Taxonomy" id="683832"/>
    <lineage>
        <taxon>Eukaryota</taxon>
        <taxon>Metazoa</taxon>
        <taxon>Chordata</taxon>
        <taxon>Craniata</taxon>
        <taxon>Vertebrata</taxon>
        <taxon>Euteleostomi</taxon>
        <taxon>Actinopterygii</taxon>
        <taxon>Neopterygii</taxon>
        <taxon>Teleostei</taxon>
        <taxon>Ostariophysi</taxon>
        <taxon>Cypriniformes</taxon>
        <taxon>Cyprinidae</taxon>
        <taxon>Labeoninae</taxon>
        <taxon>Labeonini</taxon>
        <taxon>Cirrhinus</taxon>
    </lineage>
</organism>
<evidence type="ECO:0000313" key="2">
    <source>
        <dbReference type="EMBL" id="KAL0174687.1"/>
    </source>
</evidence>
<comment type="caution">
    <text evidence="2">The sequence shown here is derived from an EMBL/GenBank/DDBJ whole genome shotgun (WGS) entry which is preliminary data.</text>
</comment>
<gene>
    <name evidence="2" type="ORF">M9458_030655</name>
</gene>
<name>A0ABD0PLI9_CIRMR</name>
<dbReference type="Proteomes" id="UP001529510">
    <property type="component" value="Unassembled WGS sequence"/>
</dbReference>
<proteinExistence type="predicted"/>
<evidence type="ECO:0000259" key="1">
    <source>
        <dbReference type="Pfam" id="PF19421"/>
    </source>
</evidence>
<sequence>NMSRELSDLRSNLRAAAASVADETAAERRDAIAESPYSSSEAAVQAILESLKTNEFSRAIRYIQECR</sequence>
<accession>A0ABD0PLI9</accession>
<reference evidence="2 3" key="1">
    <citation type="submission" date="2024-05" db="EMBL/GenBank/DDBJ databases">
        <title>Genome sequencing and assembly of Indian major carp, Cirrhinus mrigala (Hamilton, 1822).</title>
        <authorList>
            <person name="Mohindra V."/>
            <person name="Chowdhury L.M."/>
            <person name="Lal K."/>
            <person name="Jena J.K."/>
        </authorList>
    </citation>
    <scope>NUCLEOTIDE SEQUENCE [LARGE SCALE GENOMIC DNA]</scope>
    <source>
        <strain evidence="2">CM1030</strain>
        <tissue evidence="2">Blood</tissue>
    </source>
</reference>
<keyword evidence="3" id="KW-1185">Reference proteome</keyword>
<feature type="domain" description="Protein furry C-terminal" evidence="1">
    <location>
        <begin position="1"/>
        <end position="67"/>
    </location>
</feature>
<protein>
    <recommendedName>
        <fullName evidence="1">Protein furry C-terminal domain-containing protein</fullName>
    </recommendedName>
</protein>
<dbReference type="EMBL" id="JAMKFB020000015">
    <property type="protein sequence ID" value="KAL0174687.1"/>
    <property type="molecule type" value="Genomic_DNA"/>
</dbReference>
<dbReference type="AlphaFoldDB" id="A0ABD0PLI9"/>
<evidence type="ECO:0000313" key="3">
    <source>
        <dbReference type="Proteomes" id="UP001529510"/>
    </source>
</evidence>
<feature type="non-terminal residue" evidence="2">
    <location>
        <position position="1"/>
    </location>
</feature>
<dbReference type="Pfam" id="PF19421">
    <property type="entry name" value="Fry_C"/>
    <property type="match status" value="1"/>
</dbReference>